<evidence type="ECO:0000313" key="3">
    <source>
        <dbReference type="Proteomes" id="UP000664466"/>
    </source>
</evidence>
<evidence type="ECO:0000313" key="1">
    <source>
        <dbReference type="EMBL" id="MBO0611505.1"/>
    </source>
</evidence>
<keyword evidence="3" id="KW-1185">Reference proteome</keyword>
<gene>
    <name evidence="1" type="ORF">J1836_00970</name>
    <name evidence="2" type="ORF">J1836_020450</name>
</gene>
<reference evidence="2" key="2">
    <citation type="submission" date="2021-04" db="EMBL/GenBank/DDBJ databases">
        <title>Complete Genome and methylome analysis of Thiothrix fructosivorans ATCC 49748.</title>
        <authorList>
            <person name="Fomenkov A."/>
            <person name="Sun L."/>
            <person name="Vincze T."/>
            <person name="Grabovich M.Y."/>
            <person name="Roberts R.J."/>
        </authorList>
    </citation>
    <scope>NUCLEOTIDE SEQUENCE</scope>
    <source>
        <strain evidence="2">ATCC 49748</strain>
        <plasmid evidence="2">pTfr153</plasmid>
    </source>
</reference>
<evidence type="ECO:0008006" key="4">
    <source>
        <dbReference type="Google" id="ProtNLM"/>
    </source>
</evidence>
<proteinExistence type="predicted"/>
<keyword evidence="2" id="KW-0614">Plasmid</keyword>
<evidence type="ECO:0000313" key="2">
    <source>
        <dbReference type="EMBL" id="QTX13074.1"/>
    </source>
</evidence>
<dbReference type="RefSeq" id="WP_207249149.1">
    <property type="nucleotide sequence ID" value="NZ_CP072750.1"/>
</dbReference>
<name>A0A8B0SQ87_9GAMM</name>
<dbReference type="EMBL" id="CP072750">
    <property type="protein sequence ID" value="QTX13074.1"/>
    <property type="molecule type" value="Genomic_DNA"/>
</dbReference>
<geneLocation type="plasmid" evidence="2">
    <name>pTfr153</name>
</geneLocation>
<dbReference type="Proteomes" id="UP000664466">
    <property type="component" value="Unassembled WGS sequence"/>
</dbReference>
<dbReference type="EMBL" id="JAFMPM010000004">
    <property type="protein sequence ID" value="MBO0611505.1"/>
    <property type="molecule type" value="Genomic_DNA"/>
</dbReference>
<organism evidence="2">
    <name type="scientific">Thiothrix fructosivorans</name>
    <dbReference type="NCBI Taxonomy" id="111770"/>
    <lineage>
        <taxon>Bacteria</taxon>
        <taxon>Pseudomonadati</taxon>
        <taxon>Pseudomonadota</taxon>
        <taxon>Gammaproteobacteria</taxon>
        <taxon>Thiotrichales</taxon>
        <taxon>Thiotrichaceae</taxon>
        <taxon>Thiothrix</taxon>
    </lineage>
</organism>
<accession>A0A8B0SQ87</accession>
<reference evidence="1 3" key="1">
    <citation type="submission" date="2021-03" db="EMBL/GenBank/DDBJ databases">
        <title>Draft genome and methylome analysis of Thiotrix fructosivoruns ATCC 49748.</title>
        <authorList>
            <person name="Fomenkov A."/>
            <person name="Grabovich M.Y."/>
            <person name="Roberts R.J."/>
        </authorList>
    </citation>
    <scope>NUCLEOTIDE SEQUENCE [LARGE SCALE GENOMIC DNA]</scope>
    <source>
        <strain evidence="1 3">ATCC 49748</strain>
        <plasmid evidence="1">pTfr153</plasmid>
    </source>
</reference>
<dbReference type="AlphaFoldDB" id="A0A8B0SQ87"/>
<protein>
    <recommendedName>
        <fullName evidence="4">Helix-turn-helix domain-containing protein</fullName>
    </recommendedName>
</protein>
<sequence>MSETLPSYACASSSSAGQLPHSALLEWPGLTAEQIAVYVQIARELGFCLNTLPPTLTTRQTAVVLDVSEGTLEQWRCVSAELRPNCPVLPFQKTGRSVRYPVWEVAKFIRLHTFVRSGQRLEGVCA</sequence>